<accession>A0A437LTG2</accession>
<feature type="transmembrane region" description="Helical" evidence="1">
    <location>
        <begin position="197"/>
        <end position="217"/>
    </location>
</feature>
<dbReference type="EMBL" id="SACM01000001">
    <property type="protein sequence ID" value="RVT88688.1"/>
    <property type="molecule type" value="Genomic_DNA"/>
</dbReference>
<evidence type="ECO:0000256" key="1">
    <source>
        <dbReference type="SAM" id="Phobius"/>
    </source>
</evidence>
<feature type="transmembrane region" description="Helical" evidence="1">
    <location>
        <begin position="163"/>
        <end position="185"/>
    </location>
</feature>
<protein>
    <submittedName>
        <fullName evidence="2">Uncharacterized protein</fullName>
    </submittedName>
</protein>
<keyword evidence="1" id="KW-0472">Membrane</keyword>
<organism evidence="2 3">
    <name type="scientific">Inhella crocodyli</name>
    <dbReference type="NCBI Taxonomy" id="2499851"/>
    <lineage>
        <taxon>Bacteria</taxon>
        <taxon>Pseudomonadati</taxon>
        <taxon>Pseudomonadota</taxon>
        <taxon>Betaproteobacteria</taxon>
        <taxon>Burkholderiales</taxon>
        <taxon>Sphaerotilaceae</taxon>
        <taxon>Inhella</taxon>
    </lineage>
</organism>
<feature type="transmembrane region" description="Helical" evidence="1">
    <location>
        <begin position="130"/>
        <end position="151"/>
    </location>
</feature>
<feature type="transmembrane region" description="Helical" evidence="1">
    <location>
        <begin position="51"/>
        <end position="74"/>
    </location>
</feature>
<dbReference type="Proteomes" id="UP000288587">
    <property type="component" value="Unassembled WGS sequence"/>
</dbReference>
<feature type="transmembrane region" description="Helical" evidence="1">
    <location>
        <begin position="95"/>
        <end position="124"/>
    </location>
</feature>
<dbReference type="RefSeq" id="WP_127682114.1">
    <property type="nucleotide sequence ID" value="NZ_SACM01000001.1"/>
</dbReference>
<sequence>MNTVFHCLRGPVIRTLVLKDWQLFEKQLAAYVGAGLLALALMGLAKGWSFYLGSLMLIIVMVAASCFAVSTALINERKEKTLALVMSLPVTPFDFYLAKLVGNLITFGVPFTVLTAGAVAVVLWTPLPDGLLTLVLLLAGHLLLAFCVSLAVAMRVESEGWNIFAMVGSSVLINPLLMALGQIPAIASHWSGPEVVWSWQAVAILAGQLGLGLALLVHTGWQHLRKPAFY</sequence>
<evidence type="ECO:0000313" key="2">
    <source>
        <dbReference type="EMBL" id="RVT88688.1"/>
    </source>
</evidence>
<keyword evidence="1" id="KW-1133">Transmembrane helix</keyword>
<evidence type="ECO:0000313" key="3">
    <source>
        <dbReference type="Proteomes" id="UP000288587"/>
    </source>
</evidence>
<name>A0A437LTG2_9BURK</name>
<dbReference type="AlphaFoldDB" id="A0A437LTG2"/>
<proteinExistence type="predicted"/>
<dbReference type="OrthoDB" id="128948at2"/>
<comment type="caution">
    <text evidence="2">The sequence shown here is derived from an EMBL/GenBank/DDBJ whole genome shotgun (WGS) entry which is preliminary data.</text>
</comment>
<gene>
    <name evidence="2" type="ORF">EOD73_06890</name>
</gene>
<keyword evidence="3" id="KW-1185">Reference proteome</keyword>
<feature type="transmembrane region" description="Helical" evidence="1">
    <location>
        <begin position="28"/>
        <end position="45"/>
    </location>
</feature>
<keyword evidence="1" id="KW-0812">Transmembrane</keyword>
<reference evidence="2 3" key="1">
    <citation type="submission" date="2019-01" db="EMBL/GenBank/DDBJ databases">
        <authorList>
            <person name="Chen W.-M."/>
        </authorList>
    </citation>
    <scope>NUCLEOTIDE SEQUENCE [LARGE SCALE GENOMIC DNA]</scope>
    <source>
        <strain evidence="2 3">CCP-18</strain>
    </source>
</reference>